<dbReference type="EMBL" id="JAROCC010000001">
    <property type="protein sequence ID" value="MDN4606190.1"/>
    <property type="molecule type" value="Genomic_DNA"/>
</dbReference>
<dbReference type="Gene3D" id="3.90.1510.10">
    <property type="entry name" value="Glycerate kinase, domain 2"/>
    <property type="match status" value="1"/>
</dbReference>
<evidence type="ECO:0000256" key="3">
    <source>
        <dbReference type="ARBA" id="ARBA00022777"/>
    </source>
</evidence>
<dbReference type="SUPFAM" id="SSF110738">
    <property type="entry name" value="Glycerate kinase I"/>
    <property type="match status" value="1"/>
</dbReference>
<dbReference type="InterPro" id="IPR018193">
    <property type="entry name" value="Glyc_kinase_flavodox-like_fold"/>
</dbReference>
<dbReference type="NCBIfam" id="TIGR00045">
    <property type="entry name" value="glycerate kinase"/>
    <property type="match status" value="1"/>
</dbReference>
<dbReference type="InterPro" id="IPR018197">
    <property type="entry name" value="Glycerate_kinase_RE-like"/>
</dbReference>
<accession>A0ABT8JM22</accession>
<dbReference type="RefSeq" id="WP_301241731.1">
    <property type="nucleotide sequence ID" value="NZ_JAROCC010000001.1"/>
</dbReference>
<dbReference type="PANTHER" id="PTHR21599">
    <property type="entry name" value="GLYCERATE KINASE"/>
    <property type="match status" value="1"/>
</dbReference>
<dbReference type="GO" id="GO:0016301">
    <property type="term" value="F:kinase activity"/>
    <property type="evidence" value="ECO:0007669"/>
    <property type="project" value="UniProtKB-KW"/>
</dbReference>
<dbReference type="InterPro" id="IPR036129">
    <property type="entry name" value="Glycerate_kinase_sf"/>
</dbReference>
<dbReference type="PIRSF" id="PIRSF006078">
    <property type="entry name" value="GlxK"/>
    <property type="match status" value="1"/>
</dbReference>
<feature type="coiled-coil region" evidence="5">
    <location>
        <begin position="341"/>
        <end position="368"/>
    </location>
</feature>
<dbReference type="PANTHER" id="PTHR21599:SF0">
    <property type="entry name" value="GLYCERATE KINASE"/>
    <property type="match status" value="1"/>
</dbReference>
<proteinExistence type="inferred from homology"/>
<reference evidence="6" key="1">
    <citation type="submission" date="2023-03" db="EMBL/GenBank/DDBJ databases">
        <title>MT1 and MT2 Draft Genomes of Novel Species.</title>
        <authorList>
            <person name="Venkateswaran K."/>
        </authorList>
    </citation>
    <scope>NUCLEOTIDE SEQUENCE</scope>
    <source>
        <strain evidence="6">F6_3S_P_2</strain>
    </source>
</reference>
<comment type="similarity">
    <text evidence="1 4">Belongs to the glycerate kinase type-1 family.</text>
</comment>
<keyword evidence="7" id="KW-1185">Reference proteome</keyword>
<sequence>MKVILAPDSFKGSLSAIEAAEAMAAGIRDVNPDIRTVLLPAADGGEGTMRSLVDATNGRYVSVTVEDPLGRPIQASYGVLGDGETCAIEIAEASGIMRLKENEKNPFIASSFGTGELILHALNNGYRKFIIGLGGSATNDGGAGILQALGLRFLNKEGIELPKGGGGLEHICSIDSVKWDERIAHSKFLVASDVKNPFVGHVGASAVFGPQKGATPVDVEELDRNLHKFADAIERETGIALHSKEGAGAAGGAGGAFQAFFNCEMRQGIEVVLEAIDFDQHVKDADLIITGEGKTDLQTFSGKTPFGIAKVAHRIALPVILISGAVDEESRDALTPLFTQVHALMDENISAEDAIENARDHLRKKTKKVMEFITEKGV</sequence>
<evidence type="ECO:0000256" key="4">
    <source>
        <dbReference type="PIRNR" id="PIRNR006078"/>
    </source>
</evidence>
<name>A0ABT8JM22_9BACL</name>
<dbReference type="Proteomes" id="UP001175097">
    <property type="component" value="Unassembled WGS sequence"/>
</dbReference>
<keyword evidence="5" id="KW-0175">Coiled coil</keyword>
<dbReference type="Gene3D" id="3.40.50.10350">
    <property type="entry name" value="Glycerate kinase, domain 1"/>
    <property type="match status" value="1"/>
</dbReference>
<comment type="caution">
    <text evidence="6">The sequence shown here is derived from an EMBL/GenBank/DDBJ whole genome shotgun (WGS) entry which is preliminary data.</text>
</comment>
<protein>
    <submittedName>
        <fullName evidence="6">Glycerate kinase</fullName>
    </submittedName>
</protein>
<evidence type="ECO:0000256" key="2">
    <source>
        <dbReference type="ARBA" id="ARBA00022679"/>
    </source>
</evidence>
<evidence type="ECO:0000256" key="5">
    <source>
        <dbReference type="SAM" id="Coils"/>
    </source>
</evidence>
<keyword evidence="3 4" id="KW-0418">Kinase</keyword>
<gene>
    <name evidence="6" type="ORF">P5G49_01690</name>
</gene>
<dbReference type="InterPro" id="IPR004381">
    <property type="entry name" value="Glycerate_kinase"/>
</dbReference>
<evidence type="ECO:0000313" key="7">
    <source>
        <dbReference type="Proteomes" id="UP001175097"/>
    </source>
</evidence>
<keyword evidence="2 4" id="KW-0808">Transferase</keyword>
<dbReference type="Pfam" id="PF02595">
    <property type="entry name" value="Gly_kinase"/>
    <property type="match status" value="1"/>
</dbReference>
<organism evidence="6 7">
    <name type="scientific">Sporosarcina highlanderae</name>
    <dbReference type="NCBI Taxonomy" id="3035916"/>
    <lineage>
        <taxon>Bacteria</taxon>
        <taxon>Bacillati</taxon>
        <taxon>Bacillota</taxon>
        <taxon>Bacilli</taxon>
        <taxon>Bacillales</taxon>
        <taxon>Caryophanaceae</taxon>
        <taxon>Sporosarcina</taxon>
    </lineage>
</organism>
<evidence type="ECO:0000313" key="6">
    <source>
        <dbReference type="EMBL" id="MDN4606190.1"/>
    </source>
</evidence>
<evidence type="ECO:0000256" key="1">
    <source>
        <dbReference type="ARBA" id="ARBA00006284"/>
    </source>
</evidence>